<keyword evidence="3" id="KW-1185">Reference proteome</keyword>
<accession>A0A074X2G3</accession>
<dbReference type="HOGENOM" id="CLU_1554944_0_0_1"/>
<dbReference type="Proteomes" id="UP000027730">
    <property type="component" value="Unassembled WGS sequence"/>
</dbReference>
<dbReference type="RefSeq" id="XP_013423040.1">
    <property type="nucleotide sequence ID" value="XM_013567586.1"/>
</dbReference>
<feature type="compositionally biased region" description="Low complexity" evidence="1">
    <location>
        <begin position="124"/>
        <end position="144"/>
    </location>
</feature>
<evidence type="ECO:0000313" key="3">
    <source>
        <dbReference type="Proteomes" id="UP000027730"/>
    </source>
</evidence>
<dbReference type="AlphaFoldDB" id="A0A074X2G3"/>
<sequence>MPSNVLKKVKSKVKDLMKKVAAVVKPGTDCFETSRLPSVTQKFRSAFMTSHHCFQNFPLSSHTRLSATAFQHLLSIQPSTYSIFMCFGRRHSSIYSTSSSSSDEVPARIIDVPTVRRTNSPRCAPAGHAYNHAAEAASDSAGANVKKAHDKNKAGNEPINTKPGNKPQQTKK</sequence>
<proteinExistence type="predicted"/>
<feature type="region of interest" description="Disordered" evidence="1">
    <location>
        <begin position="116"/>
        <end position="172"/>
    </location>
</feature>
<dbReference type="EMBL" id="KL584725">
    <property type="protein sequence ID" value="KEQ68836.1"/>
    <property type="molecule type" value="Genomic_DNA"/>
</dbReference>
<evidence type="ECO:0000313" key="2">
    <source>
        <dbReference type="EMBL" id="KEQ68836.1"/>
    </source>
</evidence>
<organism evidence="2 3">
    <name type="scientific">Aureobasidium namibiae CBS 147.97</name>
    <dbReference type="NCBI Taxonomy" id="1043004"/>
    <lineage>
        <taxon>Eukaryota</taxon>
        <taxon>Fungi</taxon>
        <taxon>Dikarya</taxon>
        <taxon>Ascomycota</taxon>
        <taxon>Pezizomycotina</taxon>
        <taxon>Dothideomycetes</taxon>
        <taxon>Dothideomycetidae</taxon>
        <taxon>Dothideales</taxon>
        <taxon>Saccotheciaceae</taxon>
        <taxon>Aureobasidium</taxon>
    </lineage>
</organism>
<name>A0A074X2G3_9PEZI</name>
<gene>
    <name evidence="2" type="ORF">M436DRAFT_67755</name>
</gene>
<feature type="compositionally biased region" description="Polar residues" evidence="1">
    <location>
        <begin position="158"/>
        <end position="172"/>
    </location>
</feature>
<dbReference type="GeneID" id="25414274"/>
<evidence type="ECO:0000256" key="1">
    <source>
        <dbReference type="SAM" id="MobiDB-lite"/>
    </source>
</evidence>
<protein>
    <submittedName>
        <fullName evidence="2">Uncharacterized protein</fullName>
    </submittedName>
</protein>
<reference evidence="2 3" key="1">
    <citation type="journal article" date="2014" name="BMC Genomics">
        <title>Genome sequencing of four Aureobasidium pullulans varieties: biotechnological potential, stress tolerance, and description of new species.</title>
        <authorList>
            <person name="Gostin Ar C."/>
            <person name="Ohm R.A."/>
            <person name="Kogej T."/>
            <person name="Sonjak S."/>
            <person name="Turk M."/>
            <person name="Zajc J."/>
            <person name="Zalar P."/>
            <person name="Grube M."/>
            <person name="Sun H."/>
            <person name="Han J."/>
            <person name="Sharma A."/>
            <person name="Chiniquy J."/>
            <person name="Ngan C.Y."/>
            <person name="Lipzen A."/>
            <person name="Barry K."/>
            <person name="Grigoriev I.V."/>
            <person name="Gunde-Cimerman N."/>
        </authorList>
    </citation>
    <scope>NUCLEOTIDE SEQUENCE [LARGE SCALE GENOMIC DNA]</scope>
    <source>
        <strain evidence="2 3">CBS 147.97</strain>
    </source>
</reference>